<reference evidence="3" key="1">
    <citation type="submission" date="2015-11" db="EMBL/GenBank/DDBJ databases">
        <title>De novo transcriptome assembly of four potential Pierce s Disease insect vectors from Arizona vineyards.</title>
        <authorList>
            <person name="Tassone E.E."/>
        </authorList>
    </citation>
    <scope>NUCLEOTIDE SEQUENCE</scope>
</reference>
<protein>
    <submittedName>
        <fullName evidence="3">Uncharacterized protein</fullName>
    </submittedName>
</protein>
<keyword evidence="2" id="KW-0812">Transmembrane</keyword>
<name>A0A1B6I643_9HEMI</name>
<evidence type="ECO:0000256" key="1">
    <source>
        <dbReference type="SAM" id="MobiDB-lite"/>
    </source>
</evidence>
<feature type="compositionally biased region" description="Basic and acidic residues" evidence="1">
    <location>
        <begin position="198"/>
        <end position="218"/>
    </location>
</feature>
<evidence type="ECO:0000313" key="3">
    <source>
        <dbReference type="EMBL" id="JAS82370.1"/>
    </source>
</evidence>
<feature type="transmembrane region" description="Helical" evidence="2">
    <location>
        <begin position="44"/>
        <end position="62"/>
    </location>
</feature>
<feature type="region of interest" description="Disordered" evidence="1">
    <location>
        <begin position="185"/>
        <end position="292"/>
    </location>
</feature>
<feature type="transmembrane region" description="Helical" evidence="2">
    <location>
        <begin position="93"/>
        <end position="114"/>
    </location>
</feature>
<dbReference type="EMBL" id="GECU01025336">
    <property type="protein sequence ID" value="JAS82370.1"/>
    <property type="molecule type" value="Transcribed_RNA"/>
</dbReference>
<sequence length="292" mass="31930">MPASGPVYQPTTVSYEQQGEWSRPASYLSQTVSGGVRGPRCVQWVILALAIFSLSAGVIMVAEGTVDFTDNKQTPMTDEHGNVSQPESKTGQLIITVAGALLIIMGILLIGVYIRLVRRRKGCPCLSSKEQRLARQLDNQVSNGQILTLNPSTDLLVAAQYGPVSEISYLPPQHDAEETRKLMASDNKECRAQSVSGERVEEGKETAEVGEKGRESRRVQRRNSLPVIRYRNRQTSRAPLASQEDITPSLRSSFSSADFYSPTDSIRSSLLESSPTLSHSSTSDQELTESAV</sequence>
<keyword evidence="2" id="KW-1133">Transmembrane helix</keyword>
<gene>
    <name evidence="3" type="ORF">g.26099</name>
</gene>
<organism evidence="3">
    <name type="scientific">Homalodisca liturata</name>
    <dbReference type="NCBI Taxonomy" id="320908"/>
    <lineage>
        <taxon>Eukaryota</taxon>
        <taxon>Metazoa</taxon>
        <taxon>Ecdysozoa</taxon>
        <taxon>Arthropoda</taxon>
        <taxon>Hexapoda</taxon>
        <taxon>Insecta</taxon>
        <taxon>Pterygota</taxon>
        <taxon>Neoptera</taxon>
        <taxon>Paraneoptera</taxon>
        <taxon>Hemiptera</taxon>
        <taxon>Auchenorrhyncha</taxon>
        <taxon>Membracoidea</taxon>
        <taxon>Cicadellidae</taxon>
        <taxon>Cicadellinae</taxon>
        <taxon>Proconiini</taxon>
        <taxon>Homalodisca</taxon>
    </lineage>
</organism>
<feature type="compositionally biased region" description="Low complexity" evidence="1">
    <location>
        <begin position="268"/>
        <end position="283"/>
    </location>
</feature>
<feature type="compositionally biased region" description="Polar residues" evidence="1">
    <location>
        <begin position="244"/>
        <end position="267"/>
    </location>
</feature>
<accession>A0A1B6I643</accession>
<evidence type="ECO:0000256" key="2">
    <source>
        <dbReference type="SAM" id="Phobius"/>
    </source>
</evidence>
<proteinExistence type="predicted"/>
<keyword evidence="2" id="KW-0472">Membrane</keyword>
<dbReference type="AlphaFoldDB" id="A0A1B6I643"/>